<gene>
    <name evidence="1" type="ORF">FZD51_05270</name>
</gene>
<sequence length="472" mass="52692">MWKGLFLSFLALGTVIGAMLFFQWNAYSKQSEPSNVLETAQQELTIETKQDQLFVTQTIKGLSKGKEYRTVKTEKQFRWECPGIEGKGCSSSDEDPSTFISEDGSFTFEYIIPVGASPAAFLLTDWTTMIPDVHIDDTLTVIVDSSRRSGTWSAGGRPEGYKQGELIDYYVFEREGGAPAVFWQAEKLKTFEAGDNVIFLAEEKENGLAIAPETAEKMADLPFLTLIQTAAYKEAAGSGLMIINPGTDPNEMMAKILSQALKEKFSRTPPGETWLLDLAASAVLSQEPGSEKAKSLLAGLKEVMGEEGMERFYSYVKNSDSLNAEQLDRFLVSELGKETRYFTLNKDEKAPYIPFYFADERKIDVNGTESDLEAIGLNGKTYFPFIKTAGQLGFKAEKVSAKEILLQGAGNNSYRFYLDKNIFIYNEEDYGLLENPLVTVGPELFMDSHWLEALFKIKVAEDENRISIEKGK</sequence>
<comment type="caution">
    <text evidence="1">The sequence shown here is derived from an EMBL/GenBank/DDBJ whole genome shotgun (WGS) entry which is preliminary data.</text>
</comment>
<dbReference type="AlphaFoldDB" id="A0A5D4RKN5"/>
<reference evidence="1 2" key="1">
    <citation type="submission" date="2019-08" db="EMBL/GenBank/DDBJ databases">
        <title>Bacillus genomes from the desert of Cuatro Cienegas, Coahuila.</title>
        <authorList>
            <person name="Olmedo-Alvarez G."/>
        </authorList>
    </citation>
    <scope>NUCLEOTIDE SEQUENCE [LARGE SCALE GENOMIC DNA]</scope>
    <source>
        <strain evidence="1 2">CH446_14T</strain>
    </source>
</reference>
<accession>A0A5D4RKN5</accession>
<organism evidence="1 2">
    <name type="scientific">Bacillus infantis</name>
    <dbReference type="NCBI Taxonomy" id="324767"/>
    <lineage>
        <taxon>Bacteria</taxon>
        <taxon>Bacillati</taxon>
        <taxon>Bacillota</taxon>
        <taxon>Bacilli</taxon>
        <taxon>Bacillales</taxon>
        <taxon>Bacillaceae</taxon>
        <taxon>Bacillus</taxon>
    </lineage>
</organism>
<evidence type="ECO:0000313" key="1">
    <source>
        <dbReference type="EMBL" id="TYS49972.1"/>
    </source>
</evidence>
<name>A0A5D4RKN5_9BACI</name>
<evidence type="ECO:0000313" key="2">
    <source>
        <dbReference type="Proteomes" id="UP000322139"/>
    </source>
</evidence>
<dbReference type="Proteomes" id="UP000322139">
    <property type="component" value="Unassembled WGS sequence"/>
</dbReference>
<dbReference type="EMBL" id="VTER01000003">
    <property type="protein sequence ID" value="TYS49972.1"/>
    <property type="molecule type" value="Genomic_DNA"/>
</dbReference>
<protein>
    <recommendedName>
        <fullName evidence="3">Copper amine oxidase-like N-terminal domain-containing protein</fullName>
    </recommendedName>
</protein>
<dbReference type="RefSeq" id="WP_148973811.1">
    <property type="nucleotide sequence ID" value="NZ_VTER01000003.1"/>
</dbReference>
<proteinExistence type="predicted"/>
<evidence type="ECO:0008006" key="3">
    <source>
        <dbReference type="Google" id="ProtNLM"/>
    </source>
</evidence>